<sequence>MILEKSIPKGTLWDAYQYTSLGIPKEMVDLSKQPYEILRGLLHGSRFTELFNLKYKTSNERYSNRRIIGYVIRDVKSNNIYGLTTHETIKLMTKDGQNFDQIINARLKKMVRNKGKVILRPTHIFGNKSFRTRGFADTLIDHNLRLHEDLEYSADLKEIALATIDNVTKAYLSK</sequence>
<organism evidence="1 2">
    <name type="scientific">Bacillus subtilis</name>
    <dbReference type="NCBI Taxonomy" id="1423"/>
    <lineage>
        <taxon>Bacteria</taxon>
        <taxon>Bacillati</taxon>
        <taxon>Bacillota</taxon>
        <taxon>Bacilli</taxon>
        <taxon>Bacillales</taxon>
        <taxon>Bacillaceae</taxon>
        <taxon>Bacillus</taxon>
    </lineage>
</organism>
<dbReference type="PATRIC" id="fig|1423.173.peg.4898"/>
<name>A0A0D1IWT9_BACIU</name>
<dbReference type="Proteomes" id="UP000032247">
    <property type="component" value="Unassembled WGS sequence"/>
</dbReference>
<dbReference type="AlphaFoldDB" id="A0A0D1IWT9"/>
<evidence type="ECO:0000313" key="2">
    <source>
        <dbReference type="Proteomes" id="UP000032247"/>
    </source>
</evidence>
<evidence type="ECO:0000313" key="1">
    <source>
        <dbReference type="EMBL" id="KIU04449.1"/>
    </source>
</evidence>
<comment type="caution">
    <text evidence="1">The sequence shown here is derived from an EMBL/GenBank/DDBJ whole genome shotgun (WGS) entry which is preliminary data.</text>
</comment>
<gene>
    <name evidence="1" type="ORF">SC09_contig8orf00093</name>
</gene>
<reference evidence="1 2" key="1">
    <citation type="submission" date="2014-12" db="EMBL/GenBank/DDBJ databases">
        <title>Comparative genome analysis of Bacillus coagulans HM-08, Clostridium butyricum HM-68, Bacillus subtilis HM-66 and Bacillus licheniformis BL-09.</title>
        <authorList>
            <person name="Zhang H."/>
        </authorList>
    </citation>
    <scope>NUCLEOTIDE SEQUENCE [LARGE SCALE GENOMIC DNA]</scope>
    <source>
        <strain evidence="1 2">HM-66</strain>
    </source>
</reference>
<dbReference type="RefSeq" id="WP_043859053.1">
    <property type="nucleotide sequence ID" value="NZ_CP061871.1"/>
</dbReference>
<dbReference type="EMBL" id="JXBC01000014">
    <property type="protein sequence ID" value="KIU04449.1"/>
    <property type="molecule type" value="Genomic_DNA"/>
</dbReference>
<accession>A0A0D1IWT9</accession>
<proteinExistence type="predicted"/>
<protein>
    <submittedName>
        <fullName evidence="1">Uncharacterized protein</fullName>
    </submittedName>
</protein>